<organism evidence="1 2">
    <name type="scientific">Sporosarcina saromensis</name>
    <dbReference type="NCBI Taxonomy" id="359365"/>
    <lineage>
        <taxon>Bacteria</taxon>
        <taxon>Bacillati</taxon>
        <taxon>Bacillota</taxon>
        <taxon>Bacilli</taxon>
        <taxon>Bacillales</taxon>
        <taxon>Caryophanaceae</taxon>
        <taxon>Sporosarcina</taxon>
    </lineage>
</organism>
<comment type="caution">
    <text evidence="1">The sequence shown here is derived from an EMBL/GenBank/DDBJ whole genome shotgun (WGS) entry which is preliminary data.</text>
</comment>
<name>A0ABU4GBV9_9BACL</name>
<reference evidence="1 2" key="1">
    <citation type="submission" date="2023-06" db="EMBL/GenBank/DDBJ databases">
        <title>Sporosarcina sp. nov., isolated from Korean traditional fermented seafood 'Jeotgal'.</title>
        <authorList>
            <person name="Yang A.I."/>
            <person name="Shin N.-R."/>
        </authorList>
    </citation>
    <scope>NUCLEOTIDE SEQUENCE [LARGE SCALE GENOMIC DNA]</scope>
    <source>
        <strain evidence="1 2">KCTC13119</strain>
    </source>
</reference>
<accession>A0ABU4GBV9</accession>
<dbReference type="EMBL" id="JAUBDI010000017">
    <property type="protein sequence ID" value="MDW0114484.1"/>
    <property type="molecule type" value="Genomic_DNA"/>
</dbReference>
<proteinExistence type="predicted"/>
<evidence type="ECO:0000313" key="1">
    <source>
        <dbReference type="EMBL" id="MDW0114484.1"/>
    </source>
</evidence>
<gene>
    <name evidence="1" type="ORF">QT711_14895</name>
</gene>
<protein>
    <submittedName>
        <fullName evidence="1">Uncharacterized protein</fullName>
    </submittedName>
</protein>
<keyword evidence="2" id="KW-1185">Reference proteome</keyword>
<evidence type="ECO:0000313" key="2">
    <source>
        <dbReference type="Proteomes" id="UP001282284"/>
    </source>
</evidence>
<dbReference type="Proteomes" id="UP001282284">
    <property type="component" value="Unassembled WGS sequence"/>
</dbReference>
<sequence>MLADEYGALKIPEDVAKLVRLEQELRKKNMTLDLIGLIPIETQYAYAITPIDVIPFANTGGDGIHFGFLTDFGRISNLAEAPIVCVTPTDDPPIRLMARSLDEFLQMATSVPHVELLERFWPGTDEERITNEIEEFLTDEFDRVREPIRSRLRETFQKEVVDVASCIRQAMDERQQAIALPTLDGLGVVAYQDEVAEKRYTFNPNRSQDEQELANMRAFLEGANVTEKLAFVRDASYWYILAPDYDDKILQLIREILHTLQLEDERKRLEFRNN</sequence>
<dbReference type="RefSeq" id="WP_317945568.1">
    <property type="nucleotide sequence ID" value="NZ_JAUBDI010000017.1"/>
</dbReference>